<evidence type="ECO:0000256" key="3">
    <source>
        <dbReference type="PIRSR" id="PIRSR016184-1"/>
    </source>
</evidence>
<dbReference type="GO" id="GO:0016853">
    <property type="term" value="F:isomerase activity"/>
    <property type="evidence" value="ECO:0007669"/>
    <property type="project" value="UniProtKB-KW"/>
</dbReference>
<keyword evidence="5" id="KW-1185">Reference proteome</keyword>
<reference evidence="4" key="2">
    <citation type="submission" date="2021-09" db="EMBL/GenBank/DDBJ databases">
        <authorList>
            <person name="Jia N."/>
            <person name="Wang J."/>
            <person name="Shi W."/>
            <person name="Du L."/>
            <person name="Sun Y."/>
            <person name="Zhan W."/>
            <person name="Jiang J."/>
            <person name="Wang Q."/>
            <person name="Zhang B."/>
            <person name="Ji P."/>
            <person name="Sakyi L.B."/>
            <person name="Cui X."/>
            <person name="Yuan T."/>
            <person name="Jiang B."/>
            <person name="Yang W."/>
            <person name="Lam T.T.-Y."/>
            <person name="Chang Q."/>
            <person name="Ding S."/>
            <person name="Wang X."/>
            <person name="Zhu J."/>
            <person name="Ruan X."/>
            <person name="Zhao L."/>
            <person name="Wei J."/>
            <person name="Que T."/>
            <person name="Du C."/>
            <person name="Cheng J."/>
            <person name="Dai P."/>
            <person name="Han X."/>
            <person name="Huang E."/>
            <person name="Gao Y."/>
            <person name="Liu J."/>
            <person name="Shao H."/>
            <person name="Ye R."/>
            <person name="Li L."/>
            <person name="Wei W."/>
            <person name="Wang X."/>
            <person name="Wang C."/>
            <person name="Huo Q."/>
            <person name="Li W."/>
            <person name="Guo W."/>
            <person name="Chen H."/>
            <person name="Chen S."/>
            <person name="Zhou L."/>
            <person name="Zhou L."/>
            <person name="Ni X."/>
            <person name="Tian J."/>
            <person name="Zhou Y."/>
            <person name="Sheng Y."/>
            <person name="Liu T."/>
            <person name="Pan Y."/>
            <person name="Xia L."/>
            <person name="Li J."/>
            <person name="Zhao F."/>
            <person name="Cao W."/>
        </authorList>
    </citation>
    <scope>NUCLEOTIDE SEQUENCE</scope>
    <source>
        <strain evidence="4">Rmic-2018</strain>
        <tissue evidence="4">Larvae</tissue>
    </source>
</reference>
<evidence type="ECO:0000313" key="5">
    <source>
        <dbReference type="Proteomes" id="UP000821866"/>
    </source>
</evidence>
<protein>
    <recommendedName>
        <fullName evidence="6">Phenazine biosynthesis-like domain-containing protein</fullName>
    </recommendedName>
</protein>
<feature type="active site" evidence="3">
    <location>
        <position position="5"/>
    </location>
</feature>
<dbReference type="EMBL" id="JABSTU010000010">
    <property type="protein sequence ID" value="KAH8018509.1"/>
    <property type="molecule type" value="Genomic_DNA"/>
</dbReference>
<dbReference type="AlphaFoldDB" id="A0A9J6D8G8"/>
<keyword evidence="2" id="KW-0413">Isomerase</keyword>
<dbReference type="Proteomes" id="UP000821866">
    <property type="component" value="Chromosome 8"/>
</dbReference>
<evidence type="ECO:0000256" key="1">
    <source>
        <dbReference type="ARBA" id="ARBA00008270"/>
    </source>
</evidence>
<dbReference type="PANTHER" id="PTHR13774">
    <property type="entry name" value="PHENAZINE BIOSYNTHESIS PROTEIN"/>
    <property type="match status" value="1"/>
</dbReference>
<accession>A0A9J6D8G8</accession>
<gene>
    <name evidence="4" type="ORF">HPB51_008208</name>
</gene>
<proteinExistence type="inferred from homology"/>
<sequence length="241" mass="26448">MRHSETAFVSKRNVLDEFEKSSCFNLRWFTPKNEVPLCGHATLATAAAIFAEWGSFIHYMVNEHRCKTVILYYAVFGVLKASREPNGIFVLDLPARSSVAVQEEDYRNLLDAVVGDTPVAEVLYSADAKKLVVRLKDSCTRSTLEALSPNPERMLRSESGGGVLGVAVTLRGGSLDDYDFVSRYFSPWNGIPEDPVTGSAHAVLGPYWAAVLGKEKLNEMQPPQPGFDPATCGSAAEYLSH</sequence>
<reference evidence="4" key="1">
    <citation type="journal article" date="2020" name="Cell">
        <title>Large-Scale Comparative Analyses of Tick Genomes Elucidate Their Genetic Diversity and Vector Capacities.</title>
        <authorList>
            <consortium name="Tick Genome and Microbiome Consortium (TIGMIC)"/>
            <person name="Jia N."/>
            <person name="Wang J."/>
            <person name="Shi W."/>
            <person name="Du L."/>
            <person name="Sun Y."/>
            <person name="Zhan W."/>
            <person name="Jiang J.F."/>
            <person name="Wang Q."/>
            <person name="Zhang B."/>
            <person name="Ji P."/>
            <person name="Bell-Sakyi L."/>
            <person name="Cui X.M."/>
            <person name="Yuan T.T."/>
            <person name="Jiang B.G."/>
            <person name="Yang W.F."/>
            <person name="Lam T.T."/>
            <person name="Chang Q.C."/>
            <person name="Ding S.J."/>
            <person name="Wang X.J."/>
            <person name="Zhu J.G."/>
            <person name="Ruan X.D."/>
            <person name="Zhao L."/>
            <person name="Wei J.T."/>
            <person name="Ye R.Z."/>
            <person name="Que T.C."/>
            <person name="Du C.H."/>
            <person name="Zhou Y.H."/>
            <person name="Cheng J.X."/>
            <person name="Dai P.F."/>
            <person name="Guo W.B."/>
            <person name="Han X.H."/>
            <person name="Huang E.J."/>
            <person name="Li L.F."/>
            <person name="Wei W."/>
            <person name="Gao Y.C."/>
            <person name="Liu J.Z."/>
            <person name="Shao H.Z."/>
            <person name="Wang X."/>
            <person name="Wang C.C."/>
            <person name="Yang T.C."/>
            <person name="Huo Q.B."/>
            <person name="Li W."/>
            <person name="Chen H.Y."/>
            <person name="Chen S.E."/>
            <person name="Zhou L.G."/>
            <person name="Ni X.B."/>
            <person name="Tian J.H."/>
            <person name="Sheng Y."/>
            <person name="Liu T."/>
            <person name="Pan Y.S."/>
            <person name="Xia L.Y."/>
            <person name="Li J."/>
            <person name="Zhao F."/>
            <person name="Cao W.C."/>
        </authorList>
    </citation>
    <scope>NUCLEOTIDE SEQUENCE</scope>
    <source>
        <strain evidence="4">Rmic-2018</strain>
    </source>
</reference>
<dbReference type="InterPro" id="IPR003719">
    <property type="entry name" value="Phenazine_PhzF-like"/>
</dbReference>
<evidence type="ECO:0000256" key="2">
    <source>
        <dbReference type="ARBA" id="ARBA00023235"/>
    </source>
</evidence>
<evidence type="ECO:0008006" key="6">
    <source>
        <dbReference type="Google" id="ProtNLM"/>
    </source>
</evidence>
<dbReference type="PANTHER" id="PTHR13774:SF17">
    <property type="entry name" value="PHENAZINE BIOSYNTHESIS-LIKE DOMAIN-CONTAINING PROTEIN"/>
    <property type="match status" value="1"/>
</dbReference>
<dbReference type="GO" id="GO:0005737">
    <property type="term" value="C:cytoplasm"/>
    <property type="evidence" value="ECO:0007669"/>
    <property type="project" value="TreeGrafter"/>
</dbReference>
<dbReference type="Gene3D" id="3.10.310.10">
    <property type="entry name" value="Diaminopimelate Epimerase, Chain A, domain 1"/>
    <property type="match status" value="2"/>
</dbReference>
<dbReference type="PIRSF" id="PIRSF016184">
    <property type="entry name" value="PhzC_PhzF"/>
    <property type="match status" value="1"/>
</dbReference>
<organism evidence="4 5">
    <name type="scientific">Rhipicephalus microplus</name>
    <name type="common">Cattle tick</name>
    <name type="synonym">Boophilus microplus</name>
    <dbReference type="NCBI Taxonomy" id="6941"/>
    <lineage>
        <taxon>Eukaryota</taxon>
        <taxon>Metazoa</taxon>
        <taxon>Ecdysozoa</taxon>
        <taxon>Arthropoda</taxon>
        <taxon>Chelicerata</taxon>
        <taxon>Arachnida</taxon>
        <taxon>Acari</taxon>
        <taxon>Parasitiformes</taxon>
        <taxon>Ixodida</taxon>
        <taxon>Ixodoidea</taxon>
        <taxon>Ixodidae</taxon>
        <taxon>Rhipicephalinae</taxon>
        <taxon>Rhipicephalus</taxon>
        <taxon>Boophilus</taxon>
    </lineage>
</organism>
<dbReference type="SUPFAM" id="SSF54506">
    <property type="entry name" value="Diaminopimelate epimerase-like"/>
    <property type="match status" value="1"/>
</dbReference>
<evidence type="ECO:0000313" key="4">
    <source>
        <dbReference type="EMBL" id="KAH8018509.1"/>
    </source>
</evidence>
<dbReference type="VEuPathDB" id="VectorBase:LOC119177320"/>
<name>A0A9J6D8G8_RHIMP</name>
<dbReference type="Pfam" id="PF02567">
    <property type="entry name" value="PhzC-PhzF"/>
    <property type="match status" value="1"/>
</dbReference>
<comment type="caution">
    <text evidence="4">The sequence shown here is derived from an EMBL/GenBank/DDBJ whole genome shotgun (WGS) entry which is preliminary data.</text>
</comment>
<comment type="similarity">
    <text evidence="1">Belongs to the PhzF family.</text>
</comment>